<feature type="compositionally biased region" description="Basic and acidic residues" evidence="2">
    <location>
        <begin position="261"/>
        <end position="274"/>
    </location>
</feature>
<dbReference type="AlphaFoldDB" id="A0A2T4GYB7"/>
<dbReference type="OrthoDB" id="448455at2759"/>
<feature type="region of interest" description="Disordered" evidence="2">
    <location>
        <begin position="259"/>
        <end position="286"/>
    </location>
</feature>
<name>A0A2T4GYB7_FUSCU</name>
<dbReference type="Proteomes" id="UP000663297">
    <property type="component" value="Chromosome 2"/>
</dbReference>
<evidence type="ECO:0000313" key="4">
    <source>
        <dbReference type="EMBL" id="PTD08525.1"/>
    </source>
</evidence>
<dbReference type="PANTHER" id="PTHR10039">
    <property type="entry name" value="AMELOGENIN"/>
    <property type="match status" value="1"/>
</dbReference>
<reference evidence="4 6" key="1">
    <citation type="submission" date="2018-02" db="EMBL/GenBank/DDBJ databases">
        <title>Fusarium culmorum secondary metabolites in fungal-bacterial-plant interactions.</title>
        <authorList>
            <person name="Schmidt R."/>
        </authorList>
    </citation>
    <scope>NUCLEOTIDE SEQUENCE [LARGE SCALE GENOMIC DNA]</scope>
    <source>
        <strain evidence="4 6">PV</strain>
    </source>
</reference>
<feature type="domain" description="Nephrocystin 3-like N-terminal" evidence="3">
    <location>
        <begin position="54"/>
        <end position="196"/>
    </location>
</feature>
<protein>
    <recommendedName>
        <fullName evidence="3">Nephrocystin 3-like N-terminal domain-containing protein</fullName>
    </recommendedName>
</protein>
<gene>
    <name evidence="4" type="ORF">FCULG_00012520</name>
    <name evidence="5" type="ORF">HYE67_005166</name>
</gene>
<organism evidence="4 6">
    <name type="scientific">Fusarium culmorum</name>
    <dbReference type="NCBI Taxonomy" id="5516"/>
    <lineage>
        <taxon>Eukaryota</taxon>
        <taxon>Fungi</taxon>
        <taxon>Dikarya</taxon>
        <taxon>Ascomycota</taxon>
        <taxon>Pezizomycotina</taxon>
        <taxon>Sordariomycetes</taxon>
        <taxon>Hypocreomycetidae</taxon>
        <taxon>Hypocreales</taxon>
        <taxon>Nectriaceae</taxon>
        <taxon>Fusarium</taxon>
    </lineage>
</organism>
<dbReference type="Proteomes" id="UP000241587">
    <property type="component" value="Unassembled WGS sequence"/>
</dbReference>
<dbReference type="InterPro" id="IPR056884">
    <property type="entry name" value="NPHP3-like_N"/>
</dbReference>
<evidence type="ECO:0000256" key="2">
    <source>
        <dbReference type="SAM" id="MobiDB-lite"/>
    </source>
</evidence>
<dbReference type="EMBL" id="CP064748">
    <property type="protein sequence ID" value="QPC62935.1"/>
    <property type="molecule type" value="Genomic_DNA"/>
</dbReference>
<dbReference type="PANTHER" id="PTHR10039:SF17">
    <property type="entry name" value="FUNGAL STAND N-TERMINAL GOODBYE DOMAIN-CONTAINING PROTEIN-RELATED"/>
    <property type="match status" value="1"/>
</dbReference>
<keyword evidence="1" id="KW-0677">Repeat</keyword>
<evidence type="ECO:0000256" key="1">
    <source>
        <dbReference type="ARBA" id="ARBA00022737"/>
    </source>
</evidence>
<evidence type="ECO:0000259" key="3">
    <source>
        <dbReference type="Pfam" id="PF24883"/>
    </source>
</evidence>
<reference evidence="5" key="2">
    <citation type="submission" date="2020-11" db="EMBL/GenBank/DDBJ databases">
        <title>The chromosome-scale genome resource for two endophytic Fusarium species: F. culmorum and F. pseudograminearum.</title>
        <authorList>
            <person name="Yuan Z."/>
        </authorList>
    </citation>
    <scope>NUCLEOTIDE SEQUENCE</scope>
    <source>
        <strain evidence="5">Class2-1B</strain>
    </source>
</reference>
<dbReference type="Pfam" id="PF24883">
    <property type="entry name" value="NPHP3_N"/>
    <property type="match status" value="1"/>
</dbReference>
<evidence type="ECO:0000313" key="5">
    <source>
        <dbReference type="EMBL" id="QPC62935.1"/>
    </source>
</evidence>
<sequence>MLIAEARSSKQYLYPDSTTIPELNILGVTWSLSSGAEPYVTRQLRESTQIQIAGTCDWVLNMKQYAEFHENRGFLLITGEPGTEKSVLTAAIFWKLKLQFESDSAISVAFFTFDKNIKQLRSLSNMPSFCAAQVARSDNGYGERIRAKIEEWDDSRIENSNQELWSGLFEEQFKTSLDSQRMVYPVVDGADQLDQSYSAENSVNISFVVAGDFNDRMECSYQVIRLDKESIRQSGDFRRATVAQLENFHNLSRLRPQLKRSSAEKISKTADSEHTNSGNPFFFKHD</sequence>
<evidence type="ECO:0000313" key="6">
    <source>
        <dbReference type="Proteomes" id="UP000241587"/>
    </source>
</evidence>
<dbReference type="EMBL" id="PVEM01000005">
    <property type="protein sequence ID" value="PTD08525.1"/>
    <property type="molecule type" value="Genomic_DNA"/>
</dbReference>
<keyword evidence="6" id="KW-1185">Reference proteome</keyword>
<proteinExistence type="predicted"/>
<accession>A0A2T4GYB7</accession>